<dbReference type="RefSeq" id="WP_133221903.1">
    <property type="nucleotide sequence ID" value="NZ_NRSG01000121.1"/>
</dbReference>
<dbReference type="InterPro" id="IPR000160">
    <property type="entry name" value="GGDEF_dom"/>
</dbReference>
<dbReference type="Proteomes" id="UP000697995">
    <property type="component" value="Unassembled WGS sequence"/>
</dbReference>
<name>A0ABS1D0V7_9PROT</name>
<dbReference type="NCBIfam" id="TIGR00254">
    <property type="entry name" value="GGDEF"/>
    <property type="match status" value="1"/>
</dbReference>
<feature type="domain" description="GGDEF" evidence="2">
    <location>
        <begin position="213"/>
        <end position="348"/>
    </location>
</feature>
<protein>
    <recommendedName>
        <fullName evidence="1">diguanylate cyclase</fullName>
        <ecNumber evidence="1">2.7.7.65</ecNumber>
    </recommendedName>
</protein>
<dbReference type="PANTHER" id="PTHR45138">
    <property type="entry name" value="REGULATORY COMPONENTS OF SENSORY TRANSDUCTION SYSTEM"/>
    <property type="match status" value="1"/>
</dbReference>
<gene>
    <name evidence="3" type="ORF">CKO45_16055</name>
</gene>
<keyword evidence="4" id="KW-1185">Reference proteome</keyword>
<evidence type="ECO:0000313" key="3">
    <source>
        <dbReference type="EMBL" id="MBK1659747.1"/>
    </source>
</evidence>
<dbReference type="SUPFAM" id="SSF55073">
    <property type="entry name" value="Nucleotide cyclase"/>
    <property type="match status" value="1"/>
</dbReference>
<dbReference type="Gene3D" id="3.30.70.270">
    <property type="match status" value="1"/>
</dbReference>
<reference evidence="3 4" key="1">
    <citation type="journal article" date="2020" name="Microorganisms">
        <title>Osmotic Adaptation and Compatible Solute Biosynthesis of Phototrophic Bacteria as Revealed from Genome Analyses.</title>
        <authorList>
            <person name="Imhoff J.F."/>
            <person name="Rahn T."/>
            <person name="Kunzel S."/>
            <person name="Keller A."/>
            <person name="Neulinger S.C."/>
        </authorList>
    </citation>
    <scope>NUCLEOTIDE SEQUENCE [LARGE SCALE GENOMIC DNA]</scope>
    <source>
        <strain evidence="3 4">DSM 15382</strain>
    </source>
</reference>
<dbReference type="Pfam" id="PF00990">
    <property type="entry name" value="GGDEF"/>
    <property type="match status" value="1"/>
</dbReference>
<dbReference type="PROSITE" id="PS50887">
    <property type="entry name" value="GGDEF"/>
    <property type="match status" value="1"/>
</dbReference>
<accession>A0ABS1D0V7</accession>
<dbReference type="InterPro" id="IPR043128">
    <property type="entry name" value="Rev_trsase/Diguanyl_cyclase"/>
</dbReference>
<evidence type="ECO:0000259" key="2">
    <source>
        <dbReference type="PROSITE" id="PS50887"/>
    </source>
</evidence>
<evidence type="ECO:0000256" key="1">
    <source>
        <dbReference type="ARBA" id="ARBA00012528"/>
    </source>
</evidence>
<comment type="caution">
    <text evidence="3">The sequence shown here is derived from an EMBL/GenBank/DDBJ whole genome shotgun (WGS) entry which is preliminary data.</text>
</comment>
<dbReference type="SMART" id="SM00267">
    <property type="entry name" value="GGDEF"/>
    <property type="match status" value="1"/>
</dbReference>
<proteinExistence type="predicted"/>
<dbReference type="PANTHER" id="PTHR45138:SF24">
    <property type="entry name" value="DIGUANYLATE CYCLASE DGCC-RELATED"/>
    <property type="match status" value="1"/>
</dbReference>
<dbReference type="EMBL" id="NRSG01000121">
    <property type="protein sequence ID" value="MBK1659747.1"/>
    <property type="molecule type" value="Genomic_DNA"/>
</dbReference>
<dbReference type="CDD" id="cd01949">
    <property type="entry name" value="GGDEF"/>
    <property type="match status" value="1"/>
</dbReference>
<dbReference type="EC" id="2.7.7.65" evidence="1"/>
<dbReference type="InterPro" id="IPR029787">
    <property type="entry name" value="Nucleotide_cyclase"/>
</dbReference>
<dbReference type="InterPro" id="IPR050469">
    <property type="entry name" value="Diguanylate_Cyclase"/>
</dbReference>
<evidence type="ECO:0000313" key="4">
    <source>
        <dbReference type="Proteomes" id="UP000697995"/>
    </source>
</evidence>
<organism evidence="3 4">
    <name type="scientific">Paracraurococcus ruber</name>
    <dbReference type="NCBI Taxonomy" id="77675"/>
    <lineage>
        <taxon>Bacteria</taxon>
        <taxon>Pseudomonadati</taxon>
        <taxon>Pseudomonadota</taxon>
        <taxon>Alphaproteobacteria</taxon>
        <taxon>Acetobacterales</taxon>
        <taxon>Roseomonadaceae</taxon>
        <taxon>Paracraurococcus</taxon>
    </lineage>
</organism>
<sequence>MPNSQEDAVKGGDAQRAHTVALAHAAISSMMEHGLPPSPDFFAIWYDYHAGTTNTLRRLIDTYLTNRRAITEEVMHQIHERFFDTQRESAALMEAAERLRQATDQVVSLVAAASGDTSRYGDALNAFRGNLTDTSDLGRALAGLIAQTQEMARRSALLGAQLDASSHLIIGLQAQLQEALTEANTDPLTNLPNRRAIEALAALRQQEMAVAGRPFSVAVVDVDHFKSINDTWGHPVGDAVLRRIAATLAGQLKDPQACGRFGGEEFVVLLPGLESEAAARVADGLRQAVAAQQYSVRATGGVVGPVTLSAGIATRLPGEAWSALVARADSALYRAKQDGRNRVVQHLPTSLAA</sequence>